<dbReference type="GO" id="GO:0046872">
    <property type="term" value="F:metal ion binding"/>
    <property type="evidence" value="ECO:0007669"/>
    <property type="project" value="UniProtKB-KW"/>
</dbReference>
<dbReference type="InterPro" id="IPR011055">
    <property type="entry name" value="Dup_hybrid_motif"/>
</dbReference>
<sequence length="409" mass="45396">MQVTDQPIFQRLSSHDIPSLVSGRNLASLTPEKDHFLLYRSARVRANETAEGLLERLGISDPAAATFLRRNPLAHKNLWGRNGRFVTAEANADHELVRLTARWVTDSDSTDFQRLVVSRDEDGQFTAVLEKGQLKKNVRMASGKIQSSLFAATDAVNLPDPVAVQIAEMFSTDVDFHKDLRKGDRFTVVYETLEADGEPLRSGRVLSAEFVNKGKAYQALWFQEDESAKGAYYALDGSNLRRAFLASPLEFSRVSSSFGSRFHPIKKTWRNHNGIDYAARPGTPIRSVGDGVVQESKWSDSYGNVVYIDHGEGQVTVYAHMTRRDVQKGDKVSQGQFIGTVGSTGMSTGPHLHFEFRVHGEFKDPQIIAQGSAAAAPITKKIRERFDALAAEARLNFEHAPLMTQASVE</sequence>
<dbReference type="Pfam" id="PF19425">
    <property type="entry name" value="Csd3_N2"/>
    <property type="match status" value="1"/>
</dbReference>
<evidence type="ECO:0000256" key="4">
    <source>
        <dbReference type="ARBA" id="ARBA00022723"/>
    </source>
</evidence>
<proteinExistence type="predicted"/>
<dbReference type="GO" id="GO:0006508">
    <property type="term" value="P:proteolysis"/>
    <property type="evidence" value="ECO:0007669"/>
    <property type="project" value="UniProtKB-KW"/>
</dbReference>
<dbReference type="AlphaFoldDB" id="A0A3M6QEH4"/>
<evidence type="ECO:0000313" key="11">
    <source>
        <dbReference type="EMBL" id="RMX01791.1"/>
    </source>
</evidence>
<dbReference type="EMBL" id="RDQL01000003">
    <property type="protein sequence ID" value="RMX01791.1"/>
    <property type="molecule type" value="Genomic_DNA"/>
</dbReference>
<feature type="domain" description="M23ase beta-sheet core" evidence="8">
    <location>
        <begin position="271"/>
        <end position="365"/>
    </location>
</feature>
<dbReference type="Proteomes" id="UP000267521">
    <property type="component" value="Unassembled WGS sequence"/>
</dbReference>
<evidence type="ECO:0000256" key="7">
    <source>
        <dbReference type="ARBA" id="ARBA00023049"/>
    </source>
</evidence>
<keyword evidence="12" id="KW-1185">Reference proteome</keyword>
<dbReference type="RefSeq" id="WP_122237285.1">
    <property type="nucleotide sequence ID" value="NZ_RDQL01000003.1"/>
</dbReference>
<keyword evidence="6" id="KW-0862">Zinc</keyword>
<dbReference type="InterPro" id="IPR016047">
    <property type="entry name" value="M23ase_b-sheet_dom"/>
</dbReference>
<dbReference type="Gene3D" id="2.70.70.10">
    <property type="entry name" value="Glucose Permease (Domain IIA)"/>
    <property type="match status" value="1"/>
</dbReference>
<dbReference type="PANTHER" id="PTHR21666">
    <property type="entry name" value="PEPTIDASE-RELATED"/>
    <property type="match status" value="1"/>
</dbReference>
<dbReference type="InterPro" id="IPR050570">
    <property type="entry name" value="Cell_wall_metabolism_enzyme"/>
</dbReference>
<gene>
    <name evidence="11" type="ORF">EBQ25_03310</name>
    <name evidence="10" type="ORF">EBQ26_01160</name>
</gene>
<accession>A0A3M6QGI7</accession>
<evidence type="ECO:0000313" key="10">
    <source>
        <dbReference type="EMBL" id="RMX01516.1"/>
    </source>
</evidence>
<reference evidence="12 13" key="1">
    <citation type="submission" date="2018-10" db="EMBL/GenBank/DDBJ databases">
        <title>Comamonadaceae CDC group NO-1 genome sequencing and assembly.</title>
        <authorList>
            <person name="Bernier A.-M."/>
            <person name="Bernard K."/>
        </authorList>
    </citation>
    <scope>NUCLEOTIDE SEQUENCE [LARGE SCALE GENOMIC DNA]</scope>
    <source>
        <strain evidence="11 12">NML161473</strain>
        <strain evidence="10 13">NML970147</strain>
    </source>
</reference>
<evidence type="ECO:0000256" key="2">
    <source>
        <dbReference type="ARBA" id="ARBA00004196"/>
    </source>
</evidence>
<evidence type="ECO:0000256" key="6">
    <source>
        <dbReference type="ARBA" id="ARBA00022833"/>
    </source>
</evidence>
<dbReference type="GO" id="GO:0004222">
    <property type="term" value="F:metalloendopeptidase activity"/>
    <property type="evidence" value="ECO:0007669"/>
    <property type="project" value="TreeGrafter"/>
</dbReference>
<dbReference type="GO" id="GO:0030313">
    <property type="term" value="C:cell envelope"/>
    <property type="evidence" value="ECO:0007669"/>
    <property type="project" value="UniProtKB-SubCell"/>
</dbReference>
<organism evidence="10 13">
    <name type="scientific">Allofranklinella schreckenbergeri</name>
    <dbReference type="NCBI Taxonomy" id="1076744"/>
    <lineage>
        <taxon>Bacteria</taxon>
        <taxon>Pseudomonadati</taxon>
        <taxon>Pseudomonadota</taxon>
        <taxon>Betaproteobacteria</taxon>
        <taxon>Burkholderiales</taxon>
        <taxon>Comamonadaceae</taxon>
        <taxon>Allofranklinella</taxon>
    </lineage>
</organism>
<dbReference type="EMBL" id="RDQM01000001">
    <property type="protein sequence ID" value="RMX01516.1"/>
    <property type="molecule type" value="Genomic_DNA"/>
</dbReference>
<dbReference type="Gene3D" id="3.10.450.350">
    <property type="match status" value="2"/>
</dbReference>
<evidence type="ECO:0000259" key="9">
    <source>
        <dbReference type="Pfam" id="PF19425"/>
    </source>
</evidence>
<keyword evidence="3" id="KW-0645">Protease</keyword>
<evidence type="ECO:0000259" key="8">
    <source>
        <dbReference type="Pfam" id="PF01551"/>
    </source>
</evidence>
<feature type="domain" description="Csd3-like second N-terminal" evidence="9">
    <location>
        <begin position="139"/>
        <end position="258"/>
    </location>
</feature>
<evidence type="ECO:0000256" key="5">
    <source>
        <dbReference type="ARBA" id="ARBA00022801"/>
    </source>
</evidence>
<evidence type="ECO:0000313" key="13">
    <source>
        <dbReference type="Proteomes" id="UP000267521"/>
    </source>
</evidence>
<keyword evidence="7" id="KW-0482">Metalloprotease</keyword>
<evidence type="ECO:0000256" key="3">
    <source>
        <dbReference type="ARBA" id="ARBA00022670"/>
    </source>
</evidence>
<evidence type="ECO:0000313" key="12">
    <source>
        <dbReference type="Proteomes" id="UP000267035"/>
    </source>
</evidence>
<protein>
    <submittedName>
        <fullName evidence="10">M23 family metallopeptidase</fullName>
    </submittedName>
</protein>
<evidence type="ECO:0000256" key="1">
    <source>
        <dbReference type="ARBA" id="ARBA00001947"/>
    </source>
</evidence>
<dbReference type="SUPFAM" id="SSF51261">
    <property type="entry name" value="Duplicated hybrid motif"/>
    <property type="match status" value="1"/>
</dbReference>
<keyword evidence="4" id="KW-0479">Metal-binding</keyword>
<name>A0A3M6QEH4_9BURK</name>
<dbReference type="PANTHER" id="PTHR21666:SF288">
    <property type="entry name" value="CELL DIVISION PROTEIN YTFB"/>
    <property type="match status" value="1"/>
</dbReference>
<comment type="cofactor">
    <cofactor evidence="1">
        <name>Zn(2+)</name>
        <dbReference type="ChEBI" id="CHEBI:29105"/>
    </cofactor>
</comment>
<dbReference type="Proteomes" id="UP000267035">
    <property type="component" value="Unassembled WGS sequence"/>
</dbReference>
<dbReference type="Pfam" id="PF01551">
    <property type="entry name" value="Peptidase_M23"/>
    <property type="match status" value="1"/>
</dbReference>
<dbReference type="InterPro" id="IPR045834">
    <property type="entry name" value="Csd3_N2"/>
</dbReference>
<keyword evidence="5" id="KW-0378">Hydrolase</keyword>
<comment type="subcellular location">
    <subcellularLocation>
        <location evidence="2">Cell envelope</location>
    </subcellularLocation>
</comment>
<dbReference type="CDD" id="cd12797">
    <property type="entry name" value="M23_peptidase"/>
    <property type="match status" value="1"/>
</dbReference>
<accession>A0A3M6QEH4</accession>
<comment type="caution">
    <text evidence="10">The sequence shown here is derived from an EMBL/GenBank/DDBJ whole genome shotgun (WGS) entry which is preliminary data.</text>
</comment>